<dbReference type="PANTHER" id="PTHR48449:SF1">
    <property type="entry name" value="DUF1985 DOMAIN-CONTAINING PROTEIN"/>
    <property type="match status" value="1"/>
</dbReference>
<comment type="caution">
    <text evidence="1">The sequence shown here is derived from an EMBL/GenBank/DDBJ whole genome shotgun (WGS) entry which is preliminary data.</text>
</comment>
<dbReference type="PANTHER" id="PTHR48449">
    <property type="entry name" value="DUF1985 DOMAIN-CONTAINING PROTEIN"/>
    <property type="match status" value="1"/>
</dbReference>
<evidence type="ECO:0000313" key="2">
    <source>
        <dbReference type="Proteomes" id="UP000796880"/>
    </source>
</evidence>
<keyword evidence="2" id="KW-1185">Reference proteome</keyword>
<dbReference type="OrthoDB" id="1194650at2759"/>
<accession>A0A8K0ML52</accession>
<name>A0A8K0ML52_9ROSA</name>
<sequence>MIIHIVNDLEFFNTYPWREMSWHATIAFLHKTLEKPNKSGTYSIGGCPIPFQVWRYDTIFMFGIIATNKSEKVAFPRILRWLANSNPNYQQLKDQIFSKMGGMKMETIQTHDQYVLHEQQHAEKDD</sequence>
<dbReference type="EMBL" id="VOIH02000004">
    <property type="protein sequence ID" value="KAF3449708.1"/>
    <property type="molecule type" value="Genomic_DNA"/>
</dbReference>
<dbReference type="AlphaFoldDB" id="A0A8K0ML52"/>
<proteinExistence type="predicted"/>
<dbReference type="Proteomes" id="UP000796880">
    <property type="component" value="Unassembled WGS sequence"/>
</dbReference>
<protein>
    <submittedName>
        <fullName evidence="1">Uncharacterized protein</fullName>
    </submittedName>
</protein>
<evidence type="ECO:0000313" key="1">
    <source>
        <dbReference type="EMBL" id="KAF3449708.1"/>
    </source>
</evidence>
<reference evidence="1" key="1">
    <citation type="submission" date="2020-03" db="EMBL/GenBank/DDBJ databases">
        <title>A high-quality chromosome-level genome assembly of a woody plant with both climbing and erect habits, Rhamnella rubrinervis.</title>
        <authorList>
            <person name="Lu Z."/>
            <person name="Yang Y."/>
            <person name="Zhu X."/>
            <person name="Sun Y."/>
        </authorList>
    </citation>
    <scope>NUCLEOTIDE SEQUENCE</scope>
    <source>
        <strain evidence="1">BYM</strain>
        <tissue evidence="1">Leaf</tissue>
    </source>
</reference>
<gene>
    <name evidence="1" type="ORF">FNV43_RR10439</name>
</gene>
<organism evidence="1 2">
    <name type="scientific">Rhamnella rubrinervis</name>
    <dbReference type="NCBI Taxonomy" id="2594499"/>
    <lineage>
        <taxon>Eukaryota</taxon>
        <taxon>Viridiplantae</taxon>
        <taxon>Streptophyta</taxon>
        <taxon>Embryophyta</taxon>
        <taxon>Tracheophyta</taxon>
        <taxon>Spermatophyta</taxon>
        <taxon>Magnoliopsida</taxon>
        <taxon>eudicotyledons</taxon>
        <taxon>Gunneridae</taxon>
        <taxon>Pentapetalae</taxon>
        <taxon>rosids</taxon>
        <taxon>fabids</taxon>
        <taxon>Rosales</taxon>
        <taxon>Rhamnaceae</taxon>
        <taxon>rhamnoid group</taxon>
        <taxon>Rhamneae</taxon>
        <taxon>Rhamnella</taxon>
    </lineage>
</organism>